<organism evidence="1 2">
    <name type="scientific">Actinokineospora terrae</name>
    <dbReference type="NCBI Taxonomy" id="155974"/>
    <lineage>
        <taxon>Bacteria</taxon>
        <taxon>Bacillati</taxon>
        <taxon>Actinomycetota</taxon>
        <taxon>Actinomycetes</taxon>
        <taxon>Pseudonocardiales</taxon>
        <taxon>Pseudonocardiaceae</taxon>
        <taxon>Actinokineospora</taxon>
    </lineage>
</organism>
<evidence type="ECO:0000313" key="1">
    <source>
        <dbReference type="EMBL" id="SER75185.1"/>
    </source>
</evidence>
<accession>A0A1H9RRV7</accession>
<keyword evidence="2" id="KW-1185">Reference proteome</keyword>
<evidence type="ECO:0008006" key="3">
    <source>
        <dbReference type="Google" id="ProtNLM"/>
    </source>
</evidence>
<protein>
    <recommendedName>
        <fullName evidence="3">DUF3800 domain-containing protein</fullName>
    </recommendedName>
</protein>
<dbReference type="EMBL" id="FOGI01000005">
    <property type="protein sequence ID" value="SER75185.1"/>
    <property type="molecule type" value="Genomic_DNA"/>
</dbReference>
<evidence type="ECO:0000313" key="2">
    <source>
        <dbReference type="Proteomes" id="UP000199051"/>
    </source>
</evidence>
<dbReference type="STRING" id="155974.SAMN04487818_10548"/>
<sequence>MLPTPQAFADESYFTAGQGGWYIVGAVIVADSDREVFREAMLGLRGRKKSGKLHWHDMKREARTQAAKTLAGVGGSHVVVFGTAVATAEQERGRAKCLERLVYELHVRGVAELFMEGRTRQLNERDVRVAMGARSNLPKGTQFAVTHLRGGEEPLLWAADILAGAAHAGLAGSSELWDLLAPRVAECAVSIRQ</sequence>
<dbReference type="RefSeq" id="WP_245782329.1">
    <property type="nucleotide sequence ID" value="NZ_FOGI01000005.1"/>
</dbReference>
<dbReference type="InterPro" id="IPR024524">
    <property type="entry name" value="DUF3800"/>
</dbReference>
<name>A0A1H9RRV7_9PSEU</name>
<reference evidence="2" key="1">
    <citation type="submission" date="2016-10" db="EMBL/GenBank/DDBJ databases">
        <authorList>
            <person name="Varghese N."/>
            <person name="Submissions S."/>
        </authorList>
    </citation>
    <scope>NUCLEOTIDE SEQUENCE [LARGE SCALE GENOMIC DNA]</scope>
    <source>
        <strain evidence="2">DSM 44260</strain>
    </source>
</reference>
<dbReference type="Proteomes" id="UP000199051">
    <property type="component" value="Unassembled WGS sequence"/>
</dbReference>
<proteinExistence type="predicted"/>
<dbReference type="Pfam" id="PF12686">
    <property type="entry name" value="DUF3800"/>
    <property type="match status" value="1"/>
</dbReference>
<dbReference type="AlphaFoldDB" id="A0A1H9RRV7"/>
<gene>
    <name evidence="1" type="ORF">SAMN04487818_10548</name>
</gene>